<feature type="signal peptide" evidence="3">
    <location>
        <begin position="1"/>
        <end position="24"/>
    </location>
</feature>
<organism evidence="4 5">
    <name type="scientific">Kribbella italica</name>
    <dbReference type="NCBI Taxonomy" id="1540520"/>
    <lineage>
        <taxon>Bacteria</taxon>
        <taxon>Bacillati</taxon>
        <taxon>Actinomycetota</taxon>
        <taxon>Actinomycetes</taxon>
        <taxon>Propionibacteriales</taxon>
        <taxon>Kribbellaceae</taxon>
        <taxon>Kribbella</taxon>
    </lineage>
</organism>
<sequence length="413" mass="44058">MKARYVLTAVVAVVLSLAAVPAGALTTQTPAERAREIATALAKDPLYVDPAYKSGLPENLRSDLKAKASALGFATYTIILPLTPSDAFQGKETNVLTLVMDALKKPGLYVVVDGGQRFPYFKVQDLPQFGEDNDQLNNARSHALEDTGYDAGPTETVAKFYELLAGPPLGPVETRKPVRKPASSDSGSDSEDGGAPVFLIVMGSIAALVLLGLVIGLRGRRPVRREKAFSIPPHVAQTVAAERRRRLTRETTAELTTLGSELAALPSTAGQGLEHQQAALDAHHAAGKVLDSSRDLVDLVGAMVLLDQARREYDQAVAISEDRKVVVVPGLCAFNPLHGRASGRLTQVESDGTTVALPLCAECRRALKSGTAPKSLPGEDGPYWHGDDLWARTFFGNLTDDLPAAVMRGQHKS</sequence>
<keyword evidence="2" id="KW-0472">Membrane</keyword>
<accession>A0A7W9JBM5</accession>
<gene>
    <name evidence="4" type="ORF">HDA39_005704</name>
</gene>
<keyword evidence="2" id="KW-0812">Transmembrane</keyword>
<feature type="region of interest" description="Disordered" evidence="1">
    <location>
        <begin position="171"/>
        <end position="191"/>
    </location>
</feature>
<comment type="caution">
    <text evidence="4">The sequence shown here is derived from an EMBL/GenBank/DDBJ whole genome shotgun (WGS) entry which is preliminary data.</text>
</comment>
<keyword evidence="2" id="KW-1133">Transmembrane helix</keyword>
<dbReference type="EMBL" id="JACHMY010000001">
    <property type="protein sequence ID" value="MBB5838970.1"/>
    <property type="molecule type" value="Genomic_DNA"/>
</dbReference>
<evidence type="ECO:0000256" key="3">
    <source>
        <dbReference type="SAM" id="SignalP"/>
    </source>
</evidence>
<keyword evidence="5" id="KW-1185">Reference proteome</keyword>
<dbReference type="RefSeq" id="WP_184800255.1">
    <property type="nucleotide sequence ID" value="NZ_JACHMY010000001.1"/>
</dbReference>
<dbReference type="AlphaFoldDB" id="A0A7W9JBM5"/>
<feature type="chain" id="PRO_5031295886" description="TPM domain-containing protein" evidence="3">
    <location>
        <begin position="25"/>
        <end position="413"/>
    </location>
</feature>
<dbReference type="Proteomes" id="UP000549971">
    <property type="component" value="Unassembled WGS sequence"/>
</dbReference>
<evidence type="ECO:0000313" key="5">
    <source>
        <dbReference type="Proteomes" id="UP000549971"/>
    </source>
</evidence>
<keyword evidence="3" id="KW-0732">Signal</keyword>
<evidence type="ECO:0000256" key="1">
    <source>
        <dbReference type="SAM" id="MobiDB-lite"/>
    </source>
</evidence>
<protein>
    <recommendedName>
        <fullName evidence="6">TPM domain-containing protein</fullName>
    </recommendedName>
</protein>
<evidence type="ECO:0000313" key="4">
    <source>
        <dbReference type="EMBL" id="MBB5838970.1"/>
    </source>
</evidence>
<feature type="transmembrane region" description="Helical" evidence="2">
    <location>
        <begin position="197"/>
        <end position="217"/>
    </location>
</feature>
<proteinExistence type="predicted"/>
<evidence type="ECO:0008006" key="6">
    <source>
        <dbReference type="Google" id="ProtNLM"/>
    </source>
</evidence>
<name>A0A7W9JBM5_9ACTN</name>
<reference evidence="4 5" key="1">
    <citation type="submission" date="2020-08" db="EMBL/GenBank/DDBJ databases">
        <title>Sequencing the genomes of 1000 actinobacteria strains.</title>
        <authorList>
            <person name="Klenk H.-P."/>
        </authorList>
    </citation>
    <scope>NUCLEOTIDE SEQUENCE [LARGE SCALE GENOMIC DNA]</scope>
    <source>
        <strain evidence="4 5">DSM 28967</strain>
    </source>
</reference>
<evidence type="ECO:0000256" key="2">
    <source>
        <dbReference type="SAM" id="Phobius"/>
    </source>
</evidence>